<dbReference type="SUPFAM" id="SSF53613">
    <property type="entry name" value="Ribokinase-like"/>
    <property type="match status" value="1"/>
</dbReference>
<dbReference type="InterPro" id="IPR029056">
    <property type="entry name" value="Ribokinase-like"/>
</dbReference>
<dbReference type="GO" id="GO:0005524">
    <property type="term" value="F:ATP binding"/>
    <property type="evidence" value="ECO:0007669"/>
    <property type="project" value="UniProtKB-KW"/>
</dbReference>
<feature type="domain" description="Carbohydrate kinase PfkB" evidence="6">
    <location>
        <begin position="20"/>
        <end position="322"/>
    </location>
</feature>
<dbReference type="NCBIfam" id="TIGR04382">
    <property type="entry name" value="myo_inos_iolC_N"/>
    <property type="match status" value="1"/>
</dbReference>
<evidence type="ECO:0000313" key="7">
    <source>
        <dbReference type="EMBL" id="ODA34506.1"/>
    </source>
</evidence>
<gene>
    <name evidence="7" type="ORF">A8L45_05915</name>
</gene>
<dbReference type="AlphaFoldDB" id="A0A1C3EMP2"/>
<dbReference type="CDD" id="cd01166">
    <property type="entry name" value="KdgK"/>
    <property type="match status" value="1"/>
</dbReference>
<dbReference type="InterPro" id="IPR023314">
    <property type="entry name" value="Myo_inos_IolC-like_sf"/>
</dbReference>
<evidence type="ECO:0000256" key="2">
    <source>
        <dbReference type="ARBA" id="ARBA00022679"/>
    </source>
</evidence>
<keyword evidence="8" id="KW-1185">Reference proteome</keyword>
<evidence type="ECO:0000256" key="1">
    <source>
        <dbReference type="ARBA" id="ARBA00010688"/>
    </source>
</evidence>
<reference evidence="7 8" key="1">
    <citation type="submission" date="2016-05" db="EMBL/GenBank/DDBJ databases">
        <title>Genomic Taxonomy of the Vibrionaceae.</title>
        <authorList>
            <person name="Gomez-Gil B."/>
            <person name="Enciso-Ibarra J."/>
        </authorList>
    </citation>
    <scope>NUCLEOTIDE SEQUENCE [LARGE SCALE GENOMIC DNA]</scope>
    <source>
        <strain evidence="7 8">CAIM 1920</strain>
    </source>
</reference>
<organism evidence="7 8">
    <name type="scientific">Veronia pacifica</name>
    <dbReference type="NCBI Taxonomy" id="1080227"/>
    <lineage>
        <taxon>Bacteria</taxon>
        <taxon>Pseudomonadati</taxon>
        <taxon>Pseudomonadota</taxon>
        <taxon>Gammaproteobacteria</taxon>
        <taxon>Vibrionales</taxon>
        <taxon>Vibrionaceae</taxon>
        <taxon>Veronia</taxon>
    </lineage>
</organism>
<dbReference type="Gene3D" id="2.20.150.10">
    <property type="entry name" value="putative 5-dehydro-2- deoxygluconokinase"/>
    <property type="match status" value="1"/>
</dbReference>
<dbReference type="PANTHER" id="PTHR43085">
    <property type="entry name" value="HEXOKINASE FAMILY MEMBER"/>
    <property type="match status" value="1"/>
</dbReference>
<dbReference type="EMBL" id="LYBM01000007">
    <property type="protein sequence ID" value="ODA34506.1"/>
    <property type="molecule type" value="Genomic_DNA"/>
</dbReference>
<dbReference type="InterPro" id="IPR030830">
    <property type="entry name" value="Myo_inos_IolC"/>
</dbReference>
<keyword evidence="2" id="KW-0808">Transferase</keyword>
<dbReference type="STRING" id="1080227.A8L45_05915"/>
<dbReference type="PANTHER" id="PTHR43085:SF49">
    <property type="entry name" value="5-DEHYDRO-2-DEOXYGLUCONOKINASE"/>
    <property type="match status" value="1"/>
</dbReference>
<dbReference type="OrthoDB" id="9779730at2"/>
<dbReference type="GO" id="GO:0016301">
    <property type="term" value="F:kinase activity"/>
    <property type="evidence" value="ECO:0007669"/>
    <property type="project" value="UniProtKB-KW"/>
</dbReference>
<evidence type="ECO:0000259" key="6">
    <source>
        <dbReference type="Pfam" id="PF00294"/>
    </source>
</evidence>
<proteinExistence type="inferred from homology"/>
<dbReference type="InterPro" id="IPR050306">
    <property type="entry name" value="PfkB_Carbo_kinase"/>
</dbReference>
<evidence type="ECO:0000256" key="3">
    <source>
        <dbReference type="ARBA" id="ARBA00022741"/>
    </source>
</evidence>
<dbReference type="Gene3D" id="3.40.1190.20">
    <property type="match status" value="1"/>
</dbReference>
<sequence>MSKEDLVLTGWQNHVSREIDVICLGRAGVDLYGQQPEQPFGALVSFYKSVGGSPANIASGLSALGARTGFIGGVSQDGLGDYVCQFLKERQIDLTGMKKFTGEYRTSLALAELRQQPEVVIYRNQAADLAIDASDISSSYLARARCLVVSGTALSLSPSREATLHAMTLARQHDLKVVLDLDYRAYSWRDSPSEQYQRASELSDVVIGNREEFSVLSTGSDNEYASLSDINTAERLLKNSRTQLVIIKAGELGCEVFGRNNQGQITSFKQGIFPVTAQKPYGAGDAFAAALLYGLLYQYAIHDAVAMGAANAAINVMGTTCAEDMASLSVLLDFMTQNNYSVTGSRLT</sequence>
<comment type="similarity">
    <text evidence="1">Belongs to the carbohydrate kinase PfkB family.</text>
</comment>
<keyword evidence="5" id="KW-0067">ATP-binding</keyword>
<dbReference type="Proteomes" id="UP000094936">
    <property type="component" value="Unassembled WGS sequence"/>
</dbReference>
<dbReference type="RefSeq" id="WP_068900206.1">
    <property type="nucleotide sequence ID" value="NZ_JBHUIF010000015.1"/>
</dbReference>
<keyword evidence="4 7" id="KW-0418">Kinase</keyword>
<accession>A0A1C3EMP2</accession>
<protein>
    <submittedName>
        <fullName evidence="7">5-dehydro-2-deoxygluconokinase</fullName>
    </submittedName>
</protein>
<evidence type="ECO:0000313" key="8">
    <source>
        <dbReference type="Proteomes" id="UP000094936"/>
    </source>
</evidence>
<name>A0A1C3EMP2_9GAMM</name>
<comment type="caution">
    <text evidence="7">The sequence shown here is derived from an EMBL/GenBank/DDBJ whole genome shotgun (WGS) entry which is preliminary data.</text>
</comment>
<evidence type="ECO:0000256" key="5">
    <source>
        <dbReference type="ARBA" id="ARBA00022840"/>
    </source>
</evidence>
<evidence type="ECO:0000256" key="4">
    <source>
        <dbReference type="ARBA" id="ARBA00022777"/>
    </source>
</evidence>
<dbReference type="InterPro" id="IPR011611">
    <property type="entry name" value="PfkB_dom"/>
</dbReference>
<keyword evidence="3" id="KW-0547">Nucleotide-binding</keyword>
<dbReference type="Pfam" id="PF00294">
    <property type="entry name" value="PfkB"/>
    <property type="match status" value="1"/>
</dbReference>